<dbReference type="Proteomes" id="UP000054564">
    <property type="component" value="Unassembled WGS sequence"/>
</dbReference>
<accession>A0A0L0V8U6</accession>
<gene>
    <name evidence="1" type="ORF">PSTG_10922</name>
</gene>
<evidence type="ECO:0000313" key="1">
    <source>
        <dbReference type="EMBL" id="KNE95703.1"/>
    </source>
</evidence>
<dbReference type="EMBL" id="AJIL01000092">
    <property type="protein sequence ID" value="KNE95703.1"/>
    <property type="molecule type" value="Genomic_DNA"/>
</dbReference>
<organism evidence="1 2">
    <name type="scientific">Puccinia striiformis f. sp. tritici PST-78</name>
    <dbReference type="NCBI Taxonomy" id="1165861"/>
    <lineage>
        <taxon>Eukaryota</taxon>
        <taxon>Fungi</taxon>
        <taxon>Dikarya</taxon>
        <taxon>Basidiomycota</taxon>
        <taxon>Pucciniomycotina</taxon>
        <taxon>Pucciniomycetes</taxon>
        <taxon>Pucciniales</taxon>
        <taxon>Pucciniaceae</taxon>
        <taxon>Puccinia</taxon>
    </lineage>
</organism>
<sequence length="140" mass="16012">MGGDVVLDVMGWAGLRTFANKKPKLDIDIVVDISTNWNRLQIDMNAIPTRRNLSIRGPFQFIWSLSWRKPIPSRCHQLTKMRSQSNLRTAAVVCIRLWMHDRKYGGTEVVSSFDSRRLKAQMEEMGDLQLGGTSLDFDSL</sequence>
<proteinExistence type="predicted"/>
<protein>
    <submittedName>
        <fullName evidence="1">Uncharacterized protein</fullName>
    </submittedName>
</protein>
<keyword evidence="2" id="KW-1185">Reference proteome</keyword>
<name>A0A0L0V8U6_9BASI</name>
<dbReference type="AlphaFoldDB" id="A0A0L0V8U6"/>
<comment type="caution">
    <text evidence="1">The sequence shown here is derived from an EMBL/GenBank/DDBJ whole genome shotgun (WGS) entry which is preliminary data.</text>
</comment>
<evidence type="ECO:0000313" key="2">
    <source>
        <dbReference type="Proteomes" id="UP000054564"/>
    </source>
</evidence>
<reference evidence="2" key="1">
    <citation type="submission" date="2014-03" db="EMBL/GenBank/DDBJ databases">
        <title>The Genome Sequence of Puccinia striiformis f. sp. tritici PST-78.</title>
        <authorList>
            <consortium name="The Broad Institute Genome Sequencing Platform"/>
            <person name="Cuomo C."/>
            <person name="Hulbert S."/>
            <person name="Chen X."/>
            <person name="Walker B."/>
            <person name="Young S.K."/>
            <person name="Zeng Q."/>
            <person name="Gargeya S."/>
            <person name="Fitzgerald M."/>
            <person name="Haas B."/>
            <person name="Abouelleil A."/>
            <person name="Alvarado L."/>
            <person name="Arachchi H.M."/>
            <person name="Berlin A.M."/>
            <person name="Chapman S.B."/>
            <person name="Goldberg J."/>
            <person name="Griggs A."/>
            <person name="Gujja S."/>
            <person name="Hansen M."/>
            <person name="Howarth C."/>
            <person name="Imamovic A."/>
            <person name="Larimer J."/>
            <person name="McCowan C."/>
            <person name="Montmayeur A."/>
            <person name="Murphy C."/>
            <person name="Neiman D."/>
            <person name="Pearson M."/>
            <person name="Priest M."/>
            <person name="Roberts A."/>
            <person name="Saif S."/>
            <person name="Shea T."/>
            <person name="Sisk P."/>
            <person name="Sykes S."/>
            <person name="Wortman J."/>
            <person name="Nusbaum C."/>
            <person name="Birren B."/>
        </authorList>
    </citation>
    <scope>NUCLEOTIDE SEQUENCE [LARGE SCALE GENOMIC DNA]</scope>
    <source>
        <strain evidence="2">race PST-78</strain>
    </source>
</reference>